<feature type="compositionally biased region" description="Basic and acidic residues" evidence="1">
    <location>
        <begin position="23"/>
        <end position="34"/>
    </location>
</feature>
<keyword evidence="3" id="KW-1185">Reference proteome</keyword>
<proteinExistence type="predicted"/>
<name>A0ABP7LWP1_9ACTN</name>
<protein>
    <recommendedName>
        <fullName evidence="4">SseB protein N-terminal domain-containing protein</fullName>
    </recommendedName>
</protein>
<dbReference type="EMBL" id="BAABAJ010000004">
    <property type="protein sequence ID" value="GAA3907437.1"/>
    <property type="molecule type" value="Genomic_DNA"/>
</dbReference>
<organism evidence="2 3">
    <name type="scientific">Streptomyces gulbargensis</name>
    <dbReference type="NCBI Taxonomy" id="364901"/>
    <lineage>
        <taxon>Bacteria</taxon>
        <taxon>Bacillati</taxon>
        <taxon>Actinomycetota</taxon>
        <taxon>Actinomycetes</taxon>
        <taxon>Kitasatosporales</taxon>
        <taxon>Streptomycetaceae</taxon>
        <taxon>Streptomyces</taxon>
    </lineage>
</organism>
<gene>
    <name evidence="2" type="ORF">GCM10022244_16910</name>
</gene>
<reference evidence="3" key="1">
    <citation type="journal article" date="2019" name="Int. J. Syst. Evol. Microbiol.">
        <title>The Global Catalogue of Microorganisms (GCM) 10K type strain sequencing project: providing services to taxonomists for standard genome sequencing and annotation.</title>
        <authorList>
            <consortium name="The Broad Institute Genomics Platform"/>
            <consortium name="The Broad Institute Genome Sequencing Center for Infectious Disease"/>
            <person name="Wu L."/>
            <person name="Ma J."/>
        </authorList>
    </citation>
    <scope>NUCLEOTIDE SEQUENCE [LARGE SCALE GENOMIC DNA]</scope>
    <source>
        <strain evidence="3">JCM 16956</strain>
    </source>
</reference>
<evidence type="ECO:0000313" key="3">
    <source>
        <dbReference type="Proteomes" id="UP001501000"/>
    </source>
</evidence>
<evidence type="ECO:0000256" key="1">
    <source>
        <dbReference type="SAM" id="MobiDB-lite"/>
    </source>
</evidence>
<feature type="region of interest" description="Disordered" evidence="1">
    <location>
        <begin position="1"/>
        <end position="41"/>
    </location>
</feature>
<sequence length="167" mass="17088">MRLSDLTTAAAPDLAVPAVGDPAAEHPPTRRPPADHPPAGADALAAAGREDAVRLGTFRRTAVLVPTGPHGGPWIAEQGGVLWICAFSGEERLARFAQAQGEAHRPWEYRTVLGARLLDVFVPAVGAPAGVALDAGSPGGTLFPPVDGVVPAAAALDLMDQEVDGGR</sequence>
<evidence type="ECO:0008006" key="4">
    <source>
        <dbReference type="Google" id="ProtNLM"/>
    </source>
</evidence>
<evidence type="ECO:0000313" key="2">
    <source>
        <dbReference type="EMBL" id="GAA3907437.1"/>
    </source>
</evidence>
<comment type="caution">
    <text evidence="2">The sequence shown here is derived from an EMBL/GenBank/DDBJ whole genome shotgun (WGS) entry which is preliminary data.</text>
</comment>
<dbReference type="Proteomes" id="UP001501000">
    <property type="component" value="Unassembled WGS sequence"/>
</dbReference>
<accession>A0ABP7LWP1</accession>
<dbReference type="RefSeq" id="WP_345280175.1">
    <property type="nucleotide sequence ID" value="NZ_BAABAJ010000004.1"/>
</dbReference>